<proteinExistence type="predicted"/>
<evidence type="ECO:0000313" key="3">
    <source>
        <dbReference type="Proteomes" id="UP000732380"/>
    </source>
</evidence>
<reference evidence="2 3" key="1">
    <citation type="journal article" date="2020" name="bioRxiv">
        <title>Whole genome comparisons of ergot fungi reveals the divergence and evolution of species within the genus Claviceps are the result of varying mechanisms driving genome evolution and host range expansion.</title>
        <authorList>
            <person name="Wyka S.A."/>
            <person name="Mondo S.J."/>
            <person name="Liu M."/>
            <person name="Dettman J."/>
            <person name="Nalam V."/>
            <person name="Broders K.D."/>
        </authorList>
    </citation>
    <scope>NUCLEOTIDE SEQUENCE [LARGE SCALE GENOMIC DNA]</scope>
    <source>
        <strain evidence="2 3">LM576</strain>
    </source>
</reference>
<dbReference type="EMBL" id="SRQM01000081">
    <property type="protein sequence ID" value="KAG6119331.1"/>
    <property type="molecule type" value="Genomic_DNA"/>
</dbReference>
<protein>
    <submittedName>
        <fullName evidence="2">Uncharacterized protein</fullName>
    </submittedName>
</protein>
<feature type="compositionally biased region" description="Polar residues" evidence="1">
    <location>
        <begin position="1"/>
        <end position="15"/>
    </location>
</feature>
<evidence type="ECO:0000256" key="1">
    <source>
        <dbReference type="SAM" id="MobiDB-lite"/>
    </source>
</evidence>
<evidence type="ECO:0000313" key="2">
    <source>
        <dbReference type="EMBL" id="KAG6119331.1"/>
    </source>
</evidence>
<accession>A0A9P7Q4Q9</accession>
<keyword evidence="3" id="KW-1185">Reference proteome</keyword>
<feature type="region of interest" description="Disordered" evidence="1">
    <location>
        <begin position="1"/>
        <end position="21"/>
    </location>
</feature>
<dbReference type="AlphaFoldDB" id="A0A9P7Q4Q9"/>
<dbReference type="Proteomes" id="UP000732380">
    <property type="component" value="Unassembled WGS sequence"/>
</dbReference>
<organism evidence="2 3">
    <name type="scientific">Claviceps humidiphila</name>
    <dbReference type="NCBI Taxonomy" id="1294629"/>
    <lineage>
        <taxon>Eukaryota</taxon>
        <taxon>Fungi</taxon>
        <taxon>Dikarya</taxon>
        <taxon>Ascomycota</taxon>
        <taxon>Pezizomycotina</taxon>
        <taxon>Sordariomycetes</taxon>
        <taxon>Hypocreomycetidae</taxon>
        <taxon>Hypocreales</taxon>
        <taxon>Clavicipitaceae</taxon>
        <taxon>Claviceps</taxon>
    </lineage>
</organism>
<feature type="region of interest" description="Disordered" evidence="1">
    <location>
        <begin position="58"/>
        <end position="85"/>
    </location>
</feature>
<name>A0A9P7Q4Q9_9HYPO</name>
<gene>
    <name evidence="2" type="ORF">E4U13_007801</name>
</gene>
<comment type="caution">
    <text evidence="2">The sequence shown here is derived from an EMBL/GenBank/DDBJ whole genome shotgun (WGS) entry which is preliminary data.</text>
</comment>
<sequence>MSSTVDQIHDQSPTASLPMGNLACREGKYRLPYRTSHQSAKHLAFTQSSDADVKSQAKVTGKPDCPLPTRPNLNPIPKKMQRYFG</sequence>